<sequence length="429" mass="47322">MDPLTLQQRAASIFETTTSLATELAQTGHPEPSFEHGLPPHLYGDAPESKAGNLKYALLQMVDELHALLTEPAQLLVPEMRLPTLSVHPLVRLGIAENFPEQGTSVAYLANSLNLRESVVRRLLKHSATHHVFYEARPDFYIHTAASRHLAQNQGMRDWVCVGAEEVLPGTLKIADALVKYPDSEEPEHCGWNLANNTTQPVFRALATSPTRAAGIANAMNWLAKNSGFSPGYLAQAFPWGPVSDSGEPFKIVDVGGSLGHISRALAAHSHPAAGKAEFIVQDLPDIVAQGTSDLLPSDLQGRVRFEAHDFFTEQPVVGADVYLLRLILHDWSDKYAVLILRALIPALKRGAKVVLNERVVPGFHQVHYLVERDAREFDMHMLGFQNARERTRDDWEGLLKEADGRFKLTAVRQPAGSFLAVVEVTWLG</sequence>
<dbReference type="PROSITE" id="PS51683">
    <property type="entry name" value="SAM_OMT_II"/>
    <property type="match status" value="1"/>
</dbReference>
<comment type="caution">
    <text evidence="6">The sequence shown here is derived from an EMBL/GenBank/DDBJ whole genome shotgun (WGS) entry which is preliminary data.</text>
</comment>
<dbReference type="Gene3D" id="1.10.10.10">
    <property type="entry name" value="Winged helix-like DNA-binding domain superfamily/Winged helix DNA-binding domain"/>
    <property type="match status" value="1"/>
</dbReference>
<reference evidence="6 7" key="1">
    <citation type="submission" date="2024-07" db="EMBL/GenBank/DDBJ databases">
        <title>Section-level genome sequencing and comparative genomics of Aspergillus sections Usti and Cavernicolus.</title>
        <authorList>
            <consortium name="Lawrence Berkeley National Laboratory"/>
            <person name="Nybo J.L."/>
            <person name="Vesth T.C."/>
            <person name="Theobald S."/>
            <person name="Frisvad J.C."/>
            <person name="Larsen T.O."/>
            <person name="Kjaerboelling I."/>
            <person name="Rothschild-Mancinelli K."/>
            <person name="Lyhne E.K."/>
            <person name="Kogle M.E."/>
            <person name="Barry K."/>
            <person name="Clum A."/>
            <person name="Na H."/>
            <person name="Ledsgaard L."/>
            <person name="Lin J."/>
            <person name="Lipzen A."/>
            <person name="Kuo A."/>
            <person name="Riley R."/>
            <person name="Mondo S."/>
            <person name="LaButti K."/>
            <person name="Haridas S."/>
            <person name="Pangalinan J."/>
            <person name="Salamov A.A."/>
            <person name="Simmons B.A."/>
            <person name="Magnuson J.K."/>
            <person name="Chen J."/>
            <person name="Drula E."/>
            <person name="Henrissat B."/>
            <person name="Wiebenga A."/>
            <person name="Lubbers R.J."/>
            <person name="Gomes A.C."/>
            <person name="Makela M.R."/>
            <person name="Stajich J."/>
            <person name="Grigoriev I.V."/>
            <person name="Mortensen U.H."/>
            <person name="De vries R.P."/>
            <person name="Baker S.E."/>
            <person name="Andersen M.R."/>
        </authorList>
    </citation>
    <scope>NUCLEOTIDE SEQUENCE [LARGE SCALE GENOMIC DNA]</scope>
    <source>
        <strain evidence="6 7">CBS 600.67</strain>
    </source>
</reference>
<evidence type="ECO:0000256" key="4">
    <source>
        <dbReference type="ARBA" id="ARBA00038277"/>
    </source>
</evidence>
<dbReference type="InterPro" id="IPR016461">
    <property type="entry name" value="COMT-like"/>
</dbReference>
<accession>A0ABR4IDE1</accession>
<evidence type="ECO:0000256" key="3">
    <source>
        <dbReference type="ARBA" id="ARBA00022691"/>
    </source>
</evidence>
<dbReference type="Gene3D" id="3.40.50.150">
    <property type="entry name" value="Vaccinia Virus protein VP39"/>
    <property type="match status" value="1"/>
</dbReference>
<comment type="similarity">
    <text evidence="4">Belongs to the class I-like SAM-binding methyltransferase superfamily. Cation-independent O-methyltransferase family.</text>
</comment>
<dbReference type="InterPro" id="IPR036390">
    <property type="entry name" value="WH_DNA-bd_sf"/>
</dbReference>
<dbReference type="PANTHER" id="PTHR43712:SF5">
    <property type="entry name" value="O-METHYLTRANSFERASE ASQN-RELATED"/>
    <property type="match status" value="1"/>
</dbReference>
<dbReference type="Pfam" id="PF00891">
    <property type="entry name" value="Methyltransf_2"/>
    <property type="match status" value="1"/>
</dbReference>
<proteinExistence type="inferred from homology"/>
<keyword evidence="2" id="KW-0808">Transferase</keyword>
<gene>
    <name evidence="6" type="ORF">BDW59DRAFT_69952</name>
</gene>
<feature type="domain" description="O-methyltransferase C-terminal" evidence="5">
    <location>
        <begin position="251"/>
        <end position="403"/>
    </location>
</feature>
<keyword evidence="7" id="KW-1185">Reference proteome</keyword>
<dbReference type="PANTHER" id="PTHR43712">
    <property type="entry name" value="PUTATIVE (AFU_ORTHOLOGUE AFUA_4G14580)-RELATED"/>
    <property type="match status" value="1"/>
</dbReference>
<dbReference type="Proteomes" id="UP001610335">
    <property type="component" value="Unassembled WGS sequence"/>
</dbReference>
<evidence type="ECO:0000256" key="1">
    <source>
        <dbReference type="ARBA" id="ARBA00022603"/>
    </source>
</evidence>
<keyword evidence="3" id="KW-0949">S-adenosyl-L-methionine</keyword>
<keyword evidence="1" id="KW-0489">Methyltransferase</keyword>
<dbReference type="EMBL" id="JBFXLS010000034">
    <property type="protein sequence ID" value="KAL2825755.1"/>
    <property type="molecule type" value="Genomic_DNA"/>
</dbReference>
<dbReference type="SUPFAM" id="SSF53335">
    <property type="entry name" value="S-adenosyl-L-methionine-dependent methyltransferases"/>
    <property type="match status" value="1"/>
</dbReference>
<dbReference type="InterPro" id="IPR036388">
    <property type="entry name" value="WH-like_DNA-bd_sf"/>
</dbReference>
<dbReference type="InterPro" id="IPR001077">
    <property type="entry name" value="COMT_C"/>
</dbReference>
<protein>
    <submittedName>
        <fullName evidence="6">O-methyltransferase-domain-containing protein</fullName>
    </submittedName>
</protein>
<evidence type="ECO:0000259" key="5">
    <source>
        <dbReference type="Pfam" id="PF00891"/>
    </source>
</evidence>
<organism evidence="6 7">
    <name type="scientific">Aspergillus cavernicola</name>
    <dbReference type="NCBI Taxonomy" id="176166"/>
    <lineage>
        <taxon>Eukaryota</taxon>
        <taxon>Fungi</taxon>
        <taxon>Dikarya</taxon>
        <taxon>Ascomycota</taxon>
        <taxon>Pezizomycotina</taxon>
        <taxon>Eurotiomycetes</taxon>
        <taxon>Eurotiomycetidae</taxon>
        <taxon>Eurotiales</taxon>
        <taxon>Aspergillaceae</taxon>
        <taxon>Aspergillus</taxon>
        <taxon>Aspergillus subgen. Nidulantes</taxon>
    </lineage>
</organism>
<dbReference type="SUPFAM" id="SSF46785">
    <property type="entry name" value="Winged helix' DNA-binding domain"/>
    <property type="match status" value="1"/>
</dbReference>
<dbReference type="InterPro" id="IPR029063">
    <property type="entry name" value="SAM-dependent_MTases_sf"/>
</dbReference>
<evidence type="ECO:0000313" key="6">
    <source>
        <dbReference type="EMBL" id="KAL2825755.1"/>
    </source>
</evidence>
<evidence type="ECO:0000256" key="2">
    <source>
        <dbReference type="ARBA" id="ARBA00022679"/>
    </source>
</evidence>
<name>A0ABR4IDE1_9EURO</name>
<evidence type="ECO:0000313" key="7">
    <source>
        <dbReference type="Proteomes" id="UP001610335"/>
    </source>
</evidence>